<evidence type="ECO:0000313" key="1">
    <source>
        <dbReference type="EMBL" id="ATA68212.1"/>
    </source>
</evidence>
<reference evidence="1 2" key="1">
    <citation type="journal article" date="2017" name="Genome Announc.">
        <title>Twelve Complete Reference Genomes of Clinical Isolates in the Capnocytophaga Genus.</title>
        <authorList>
            <person name="Villarma A."/>
            <person name="Gulvik C.A."/>
            <person name="Rowe L.A."/>
            <person name="Sheth M."/>
            <person name="Juieng P."/>
            <person name="Nicholson A.C."/>
            <person name="Loparev V.N."/>
            <person name="McQuiston J.R."/>
        </authorList>
    </citation>
    <scope>NUCLEOTIDE SEQUENCE [LARGE SCALE GENOMIC DNA]</scope>
    <source>
        <strain evidence="1 2">G7591</strain>
    </source>
</reference>
<dbReference type="Proteomes" id="UP000242855">
    <property type="component" value="Chromosome"/>
</dbReference>
<dbReference type="AlphaFoldDB" id="A0A250E5L5"/>
<accession>A0A250E5L5</accession>
<protein>
    <recommendedName>
        <fullName evidence="3">PIN domain-containing protein</fullName>
    </recommendedName>
</protein>
<dbReference type="GeneID" id="96781337"/>
<evidence type="ECO:0000313" key="2">
    <source>
        <dbReference type="Proteomes" id="UP000242855"/>
    </source>
</evidence>
<dbReference type="EMBL" id="CP022378">
    <property type="protein sequence ID" value="ATA68212.1"/>
    <property type="molecule type" value="Genomic_DNA"/>
</dbReference>
<dbReference type="RefSeq" id="WP_098028849.1">
    <property type="nucleotide sequence ID" value="NZ_CP022378.1"/>
</dbReference>
<dbReference type="SUPFAM" id="SSF88723">
    <property type="entry name" value="PIN domain-like"/>
    <property type="match status" value="1"/>
</dbReference>
<proteinExistence type="predicted"/>
<dbReference type="CDD" id="cd18699">
    <property type="entry name" value="PIN_VapC_like"/>
    <property type="match status" value="1"/>
</dbReference>
<name>A0A250E5L5_9FLAO</name>
<sequence>MKALLDTNIIIHREANKMINQDIGILYRWLDRAKYIKCVHSLTISEIEKYKNRETVETFQVKLDSYELIDIPSPLQKEVLDISEEIDVNGNDKNDTQLLNEVFVGRVDILITQDKKVRTKAEKLGIGDKVFSIDSFLEKIFAEHPDLVNYKVLNVQKLKFGRINLEDDFFASLKEDYIGFDKWFIRKYDEEAYITINSNNGLLLSFLYLKIEDKDENYSDIQPLFEPKKRLKVGTFKVINNGFRLGERFMKIIFDNALKNKVDEIYVTIFDKRDEQRRLIDLLEQWGFVLWGKKDEELVYVRNFSKIINSNDYRKCYPFVSRENDKFIVPIYPDYHTELLPDSILNNESPEEFIEDFPHRNGINKVYVSRAFEPHPKRGDLLIFYRTGGYYKSVISTIGVVQEVKYNFTDEDDFVLYCRKSSIFPEDKLREMWKYKEEKPFVVRFLYIYSFPHRINMKELIDLKVLKGVNDSPRGFKPITKEQFNDILLATKSDESFIID</sequence>
<dbReference type="Gene3D" id="3.40.50.1010">
    <property type="entry name" value="5'-nuclease"/>
    <property type="match status" value="1"/>
</dbReference>
<evidence type="ECO:0008006" key="3">
    <source>
        <dbReference type="Google" id="ProtNLM"/>
    </source>
</evidence>
<gene>
    <name evidence="1" type="ORF">CGC48_05955</name>
</gene>
<organism evidence="1 2">
    <name type="scientific">Capnocytophaga cynodegmi</name>
    <dbReference type="NCBI Taxonomy" id="28189"/>
    <lineage>
        <taxon>Bacteria</taxon>
        <taxon>Pseudomonadati</taxon>
        <taxon>Bacteroidota</taxon>
        <taxon>Flavobacteriia</taxon>
        <taxon>Flavobacteriales</taxon>
        <taxon>Flavobacteriaceae</taxon>
        <taxon>Capnocytophaga</taxon>
    </lineage>
</organism>
<dbReference type="KEGG" id="ccyn:CGC48_05955"/>
<dbReference type="InterPro" id="IPR029060">
    <property type="entry name" value="PIN-like_dom_sf"/>
</dbReference>